<comment type="caution">
    <text evidence="1">The sequence shown here is derived from an EMBL/GenBank/DDBJ whole genome shotgun (WGS) entry which is preliminary data.</text>
</comment>
<dbReference type="Gene3D" id="3.40.50.150">
    <property type="entry name" value="Vaccinia Virus protein VP39"/>
    <property type="match status" value="1"/>
</dbReference>
<dbReference type="Proteomes" id="UP000549394">
    <property type="component" value="Unassembled WGS sequence"/>
</dbReference>
<evidence type="ECO:0000313" key="1">
    <source>
        <dbReference type="EMBL" id="CAD5121941.1"/>
    </source>
</evidence>
<dbReference type="InterPro" id="IPR029063">
    <property type="entry name" value="SAM-dependent_MTases_sf"/>
</dbReference>
<name>A0A7I8W049_9ANNE</name>
<evidence type="ECO:0000313" key="2">
    <source>
        <dbReference type="Proteomes" id="UP000549394"/>
    </source>
</evidence>
<accession>A0A7I8W049</accession>
<dbReference type="PANTHER" id="PTHR12890">
    <property type="entry name" value="DREV PROTEIN"/>
    <property type="match status" value="1"/>
</dbReference>
<reference evidence="1 2" key="1">
    <citation type="submission" date="2020-08" db="EMBL/GenBank/DDBJ databases">
        <authorList>
            <person name="Hejnol A."/>
        </authorList>
    </citation>
    <scope>NUCLEOTIDE SEQUENCE [LARGE SCALE GENOMIC DNA]</scope>
</reference>
<proteinExistence type="predicted"/>
<dbReference type="OrthoDB" id="199041at2759"/>
<dbReference type="InterPro" id="IPR007884">
    <property type="entry name" value="METL9"/>
</dbReference>
<dbReference type="CDD" id="cd02440">
    <property type="entry name" value="AdoMet_MTases"/>
    <property type="match status" value="1"/>
</dbReference>
<organism evidence="1 2">
    <name type="scientific">Dimorphilus gyrociliatus</name>
    <dbReference type="NCBI Taxonomy" id="2664684"/>
    <lineage>
        <taxon>Eukaryota</taxon>
        <taxon>Metazoa</taxon>
        <taxon>Spiralia</taxon>
        <taxon>Lophotrochozoa</taxon>
        <taxon>Annelida</taxon>
        <taxon>Polychaeta</taxon>
        <taxon>Polychaeta incertae sedis</taxon>
        <taxon>Dinophilidae</taxon>
        <taxon>Dimorphilus</taxon>
    </lineage>
</organism>
<dbReference type="SUPFAM" id="SSF53335">
    <property type="entry name" value="S-adenosyl-L-methionine-dependent methyltransferases"/>
    <property type="match status" value="1"/>
</dbReference>
<dbReference type="PANTHER" id="PTHR12890:SF0">
    <property type="entry name" value="PROTEIN-L-HISTIDINE N-PROS-METHYLTRANSFERASE"/>
    <property type="match status" value="1"/>
</dbReference>
<protein>
    <submittedName>
        <fullName evidence="1">DgyrCDS10402</fullName>
    </submittedName>
</protein>
<sequence length="293" mass="33876">MVSRPFIRNGLARAMYDKIMFDNEQRNSDHSHWYEVNKSMIPAEVCDRFIQFNEDSDTEKFLENCYEKSDWIFTQFFHLIVKSILGFFLTKTSINGFLGRGSMFVYSSAQFLEFLSVSENFHAEALLDIGAGDGKITEKMDQFFDRVFVTEISQPMISRLESKRYTVLNAYDWFDEEKKYDVITCLNVLDRCDKPATLLSQLKQSLKPNGRLIIALVLPFKPFVEAGFGHRPSEFLRLEGKTFEDQLTFLSQVFFPNMGFKVHAVSKVPYLCEGGLDTSFYVIEDALFLLSAI</sequence>
<dbReference type="EMBL" id="CAJFCJ010000015">
    <property type="protein sequence ID" value="CAD5121941.1"/>
    <property type="molecule type" value="Genomic_DNA"/>
</dbReference>
<dbReference type="GO" id="GO:0106370">
    <property type="term" value="F:protein-L-histidine N-pros-methyltransferase activity"/>
    <property type="evidence" value="ECO:0007669"/>
    <property type="project" value="InterPro"/>
</dbReference>
<dbReference type="Pfam" id="PF05219">
    <property type="entry name" value="DREV"/>
    <property type="match status" value="1"/>
</dbReference>
<keyword evidence="2" id="KW-1185">Reference proteome</keyword>
<gene>
    <name evidence="1" type="ORF">DGYR_LOCUS9820</name>
</gene>
<dbReference type="AlphaFoldDB" id="A0A7I8W049"/>